<dbReference type="Gene3D" id="2.40.50.140">
    <property type="entry name" value="Nucleic acid-binding proteins"/>
    <property type="match status" value="1"/>
</dbReference>
<dbReference type="PANTHER" id="PTHR11586:SF37">
    <property type="entry name" value="TRNA-BINDING DOMAIN-CONTAINING PROTEIN"/>
    <property type="match status" value="1"/>
</dbReference>
<dbReference type="InterPro" id="IPR012340">
    <property type="entry name" value="NA-bd_OB-fold"/>
</dbReference>
<dbReference type="STRING" id="1358809.S7W7Z1"/>
<dbReference type="VEuPathDB" id="MicrosporidiaDB:SLOPH_2000"/>
<dbReference type="Pfam" id="PF01588">
    <property type="entry name" value="tRNA_bind"/>
    <property type="match status" value="1"/>
</dbReference>
<keyword evidence="1 3" id="KW-0820">tRNA-binding</keyword>
<keyword evidence="2 3" id="KW-0694">RNA-binding</keyword>
<dbReference type="HOGENOM" id="CLU_062267_0_0_1"/>
<protein>
    <submittedName>
        <fullName evidence="5">tRNA binding domain protein</fullName>
    </submittedName>
</protein>
<proteinExistence type="predicted"/>
<dbReference type="PROSITE" id="PS50886">
    <property type="entry name" value="TRBD"/>
    <property type="match status" value="1"/>
</dbReference>
<dbReference type="EMBL" id="ATCN01000454">
    <property type="protein sequence ID" value="EPR78985.1"/>
    <property type="molecule type" value="Genomic_DNA"/>
</dbReference>
<feature type="domain" description="TRNA-binding" evidence="4">
    <location>
        <begin position="164"/>
        <end position="263"/>
    </location>
</feature>
<evidence type="ECO:0000313" key="6">
    <source>
        <dbReference type="Proteomes" id="UP000014978"/>
    </source>
</evidence>
<evidence type="ECO:0000259" key="4">
    <source>
        <dbReference type="PROSITE" id="PS50886"/>
    </source>
</evidence>
<dbReference type="InterPro" id="IPR051270">
    <property type="entry name" value="Tyrosine-tRNA_ligase_regulator"/>
</dbReference>
<reference evidence="6" key="1">
    <citation type="journal article" date="2013" name="PLoS Genet.">
        <title>The genome of Spraguea lophii and the basis of host-microsporidian interactions.</title>
        <authorList>
            <person name="Campbell S.E."/>
            <person name="Williams T.A."/>
            <person name="Yousuf A."/>
            <person name="Soanes D.M."/>
            <person name="Paszkiewicz K.H."/>
            <person name="Williams B.A.P."/>
        </authorList>
    </citation>
    <scope>NUCLEOTIDE SEQUENCE [LARGE SCALE GENOMIC DNA]</scope>
    <source>
        <strain evidence="6">42_110</strain>
    </source>
</reference>
<evidence type="ECO:0000313" key="5">
    <source>
        <dbReference type="EMBL" id="EPR78985.1"/>
    </source>
</evidence>
<accession>S7W7Z1</accession>
<dbReference type="PANTHER" id="PTHR11586">
    <property type="entry name" value="TRNA-AMINOACYLATION COFACTOR ARC1 FAMILY MEMBER"/>
    <property type="match status" value="1"/>
</dbReference>
<dbReference type="OMA" id="CKCDPHD"/>
<comment type="caution">
    <text evidence="5">The sequence shown here is derived from an EMBL/GenBank/DDBJ whole genome shotgun (WGS) entry which is preliminary data.</text>
</comment>
<dbReference type="SUPFAM" id="SSF50249">
    <property type="entry name" value="Nucleic acid-binding proteins"/>
    <property type="match status" value="1"/>
</dbReference>
<dbReference type="InterPro" id="IPR002547">
    <property type="entry name" value="tRNA-bd_dom"/>
</dbReference>
<gene>
    <name evidence="5" type="ORF">SLOPH_2000</name>
</gene>
<dbReference type="OrthoDB" id="19141at2759"/>
<evidence type="ECO:0000256" key="2">
    <source>
        <dbReference type="ARBA" id="ARBA00022884"/>
    </source>
</evidence>
<dbReference type="GO" id="GO:0000049">
    <property type="term" value="F:tRNA binding"/>
    <property type="evidence" value="ECO:0007669"/>
    <property type="project" value="UniProtKB-UniRule"/>
</dbReference>
<name>S7W7Z1_SPRLO</name>
<organism evidence="5 6">
    <name type="scientific">Spraguea lophii (strain 42_110)</name>
    <name type="common">Microsporidian parasite</name>
    <dbReference type="NCBI Taxonomy" id="1358809"/>
    <lineage>
        <taxon>Eukaryota</taxon>
        <taxon>Fungi</taxon>
        <taxon>Fungi incertae sedis</taxon>
        <taxon>Microsporidia</taxon>
        <taxon>Spragueidae</taxon>
        <taxon>Spraguea</taxon>
    </lineage>
</organism>
<evidence type="ECO:0000256" key="1">
    <source>
        <dbReference type="ARBA" id="ARBA00022555"/>
    </source>
</evidence>
<sequence length="327" mass="37064">MKITYSHSHEDILFAIEYLNLPIEYVWGSNSIELKIEDKIVKGEKEVLREILEICKCDPHDLTLLNENIISDIIKIRSGDVRKYLQKLLEIKGKTNIVNEPSNIALNHYINGENITLADLVLFARVYKSIKEGINLGEKEIEWFNIFQTELKKKMDIEEISDLDFDILDIRVGTIKSVIDHPDADSLYVETVESYKELQIISGVKNMISKDDFIGKKCLFLVNLKPKKLRGIKSEGMILVAKGGEEAEIISAPDGCADGDKIIVEGGFKKVVKHFTAPQKVDSKKSKIYEEVMSNLKFKNGILIFKDKPLVCNGQYITSKIKEGIVS</sequence>
<dbReference type="Proteomes" id="UP000014978">
    <property type="component" value="Unassembled WGS sequence"/>
</dbReference>
<dbReference type="InParanoid" id="S7W7Z1"/>
<keyword evidence="6" id="KW-1185">Reference proteome</keyword>
<evidence type="ECO:0000256" key="3">
    <source>
        <dbReference type="PROSITE-ProRule" id="PRU00209"/>
    </source>
</evidence>
<dbReference type="AlphaFoldDB" id="S7W7Z1"/>